<dbReference type="RefSeq" id="WP_247975511.1">
    <property type="nucleotide sequence ID" value="NZ_CP095848.1"/>
</dbReference>
<name>A0ABY4J8Y4_9BACT</name>
<dbReference type="Proteomes" id="UP000829647">
    <property type="component" value="Chromosome"/>
</dbReference>
<protein>
    <recommendedName>
        <fullName evidence="3">VWA domain-containing protein</fullName>
    </recommendedName>
</protein>
<dbReference type="EMBL" id="CP095848">
    <property type="protein sequence ID" value="UPL49268.1"/>
    <property type="molecule type" value="Genomic_DNA"/>
</dbReference>
<dbReference type="Gene3D" id="3.40.50.880">
    <property type="match status" value="1"/>
</dbReference>
<dbReference type="SUPFAM" id="SSF52317">
    <property type="entry name" value="Class I glutamine amidotransferase-like"/>
    <property type="match status" value="1"/>
</dbReference>
<dbReference type="PANTHER" id="PTHR37947">
    <property type="entry name" value="BLL2462 PROTEIN"/>
    <property type="match status" value="1"/>
</dbReference>
<gene>
    <name evidence="1" type="ORF">MWH26_19080</name>
</gene>
<evidence type="ECO:0000313" key="1">
    <source>
        <dbReference type="EMBL" id="UPL49268.1"/>
    </source>
</evidence>
<dbReference type="PANTHER" id="PTHR37947:SF1">
    <property type="entry name" value="BLL2462 PROTEIN"/>
    <property type="match status" value="1"/>
</dbReference>
<organism evidence="1 2">
    <name type="scientific">Hymenobacter sublimis</name>
    <dbReference type="NCBI Taxonomy" id="2933777"/>
    <lineage>
        <taxon>Bacteria</taxon>
        <taxon>Pseudomonadati</taxon>
        <taxon>Bacteroidota</taxon>
        <taxon>Cytophagia</taxon>
        <taxon>Cytophagales</taxon>
        <taxon>Hymenobacteraceae</taxon>
        <taxon>Hymenobacter</taxon>
    </lineage>
</organism>
<proteinExistence type="predicted"/>
<sequence length="593" mass="64131">MLYFLAFCLLLAVALTVAAWRRADRRRRVLRIGAGLLAVAGLWLAAYPPVRTQQHPATQAAILLTDSYLPDTLRQLLGRLAPGTPVWRYAATAPDTPTLSNLLALRQRLPQLRAVHVLGQGVPAADVSALQGLQVVSHLPPVAAAFHSAAWPRQPELGQPWSIEGYYQGEAGEPAWVSLLAAGAGRDSVQLPKGRGSFRLRFTPKTTGRAVYTLVARQDGQRRAQEPVPLEVRPTRPLRVLLLAAAPSFEVRFLKNYLASQQHAVALRTGLSRGLTQTEFLNFPTPPDLTRVTSPLLGRVEVVITDATSLASLSGTEAAALAQAVRTGTCGLLLIADAPALPRSLPGGSSLFQLQPRPAAAMASPQLLAWPEAPARLATLLPATLRATTGLRPLITTSQQQPVAATRRIGLGQVVVTTATETFPWLLQGQQSAYGAYWSRLLTAVVPAAPAASDIQLATSWPRVHTPLLVRVTGSASAALRLRAAAAQTPVRVALRQDEHVPEWASAPYWPATSGWHEAQAGTARDWFYVFSPAHWRGIAQQEGQRQLALLPTTLPQQSVTEATVTTHTAWPRWWGYLLFLVCAGLLWVEEKL</sequence>
<accession>A0ABY4J8Y4</accession>
<reference evidence="1 2" key="1">
    <citation type="submission" date="2022-04" db="EMBL/GenBank/DDBJ databases">
        <title>Hymenobacter sp. isolated from the air.</title>
        <authorList>
            <person name="Won M."/>
            <person name="Lee C.-M."/>
            <person name="Woen H.-Y."/>
            <person name="Kwon S.-W."/>
        </authorList>
    </citation>
    <scope>NUCLEOTIDE SEQUENCE [LARGE SCALE GENOMIC DNA]</scope>
    <source>
        <strain evidence="2">5516 S-25</strain>
    </source>
</reference>
<evidence type="ECO:0008006" key="3">
    <source>
        <dbReference type="Google" id="ProtNLM"/>
    </source>
</evidence>
<evidence type="ECO:0000313" key="2">
    <source>
        <dbReference type="Proteomes" id="UP000829647"/>
    </source>
</evidence>
<keyword evidence="2" id="KW-1185">Reference proteome</keyword>
<dbReference type="InterPro" id="IPR029062">
    <property type="entry name" value="Class_I_gatase-like"/>
</dbReference>